<gene>
    <name evidence="1" type="ORF">METZ01_LOCUS59521</name>
</gene>
<accession>A0A381SW79</accession>
<dbReference type="EMBL" id="UINC01003477">
    <property type="protein sequence ID" value="SVA06667.1"/>
    <property type="molecule type" value="Genomic_DNA"/>
</dbReference>
<protein>
    <submittedName>
        <fullName evidence="1">Uncharacterized protein</fullName>
    </submittedName>
</protein>
<reference evidence="1" key="1">
    <citation type="submission" date="2018-05" db="EMBL/GenBank/DDBJ databases">
        <authorList>
            <person name="Lanie J.A."/>
            <person name="Ng W.-L."/>
            <person name="Kazmierczak K.M."/>
            <person name="Andrzejewski T.M."/>
            <person name="Davidsen T.M."/>
            <person name="Wayne K.J."/>
            <person name="Tettelin H."/>
            <person name="Glass J.I."/>
            <person name="Rusch D."/>
            <person name="Podicherti R."/>
            <person name="Tsui H.-C.T."/>
            <person name="Winkler M.E."/>
        </authorList>
    </citation>
    <scope>NUCLEOTIDE SEQUENCE</scope>
</reference>
<name>A0A381SW79_9ZZZZ</name>
<dbReference type="InterPro" id="IPR045950">
    <property type="entry name" value="DUF6370"/>
</dbReference>
<evidence type="ECO:0000313" key="1">
    <source>
        <dbReference type="EMBL" id="SVA06667.1"/>
    </source>
</evidence>
<sequence length="112" mass="12782">MKKLVLLLLFIPLVSFGQEKFEKQLKFNPETHIIQAEVSCGICMFDMVGKECELAIRIKDSSYYVEGTGIDDHGDAHSKIGFCNAIRKVDVQGKIIDNRFHITYFELKPSNK</sequence>
<proteinExistence type="predicted"/>
<dbReference type="AlphaFoldDB" id="A0A381SW79"/>
<organism evidence="1">
    <name type="scientific">marine metagenome</name>
    <dbReference type="NCBI Taxonomy" id="408172"/>
    <lineage>
        <taxon>unclassified sequences</taxon>
        <taxon>metagenomes</taxon>
        <taxon>ecological metagenomes</taxon>
    </lineage>
</organism>
<dbReference type="Pfam" id="PF19897">
    <property type="entry name" value="DUF6370"/>
    <property type="match status" value="1"/>
</dbReference>